<evidence type="ECO:0000313" key="3">
    <source>
        <dbReference type="Proteomes" id="UP000460272"/>
    </source>
</evidence>
<evidence type="ECO:0000313" key="2">
    <source>
        <dbReference type="EMBL" id="TVY99935.1"/>
    </source>
</evidence>
<keyword evidence="3" id="KW-1185">Reference proteome</keyword>
<dbReference type="Proteomes" id="UP000460272">
    <property type="component" value="Unassembled WGS sequence"/>
</dbReference>
<organism evidence="2 3">
    <name type="scientific">Trebonia kvetii</name>
    <dbReference type="NCBI Taxonomy" id="2480626"/>
    <lineage>
        <taxon>Bacteria</taxon>
        <taxon>Bacillati</taxon>
        <taxon>Actinomycetota</taxon>
        <taxon>Actinomycetes</taxon>
        <taxon>Streptosporangiales</taxon>
        <taxon>Treboniaceae</taxon>
        <taxon>Trebonia</taxon>
    </lineage>
</organism>
<dbReference type="RefSeq" id="WP_145862043.1">
    <property type="nucleotide sequence ID" value="NZ_RPFW01000011.1"/>
</dbReference>
<sequence length="106" mass="11440">MNAPDANVAAKDLRSWWLSPSRPGTHRLISPWEYRHLGVSGATRAAAGGFQLGIGLVLLSLGRQAETDRERRKMYLLSALFLAPAAANLAAGYWYTAIASSAPDQT</sequence>
<keyword evidence="1" id="KW-0472">Membrane</keyword>
<keyword evidence="1" id="KW-0812">Transmembrane</keyword>
<dbReference type="EMBL" id="RPFW01000011">
    <property type="protein sequence ID" value="TVY99935.1"/>
    <property type="molecule type" value="Genomic_DNA"/>
</dbReference>
<keyword evidence="1" id="KW-1133">Transmembrane helix</keyword>
<accession>A0A6P2BNZ8</accession>
<feature type="transmembrane region" description="Helical" evidence="1">
    <location>
        <begin position="74"/>
        <end position="95"/>
    </location>
</feature>
<gene>
    <name evidence="2" type="ORF">EAS64_40595</name>
</gene>
<dbReference type="AlphaFoldDB" id="A0A6P2BNZ8"/>
<protein>
    <submittedName>
        <fullName evidence="2">Uncharacterized protein</fullName>
    </submittedName>
</protein>
<proteinExistence type="predicted"/>
<reference evidence="2 3" key="1">
    <citation type="submission" date="2018-11" db="EMBL/GenBank/DDBJ databases">
        <title>Trebonia kvetii gen.nov., sp.nov., a novel acidophilic actinobacterium, and proposal of the new actinobacterial family Treboniaceae fam. nov.</title>
        <authorList>
            <person name="Rapoport D."/>
            <person name="Sagova-Mareckova M."/>
            <person name="Sedlacek I."/>
            <person name="Provaznik J."/>
            <person name="Kralova S."/>
            <person name="Pavlinic D."/>
            <person name="Benes V."/>
            <person name="Kopecky J."/>
        </authorList>
    </citation>
    <scope>NUCLEOTIDE SEQUENCE [LARGE SCALE GENOMIC DNA]</scope>
    <source>
        <strain evidence="2 3">15Tr583</strain>
    </source>
</reference>
<evidence type="ECO:0000256" key="1">
    <source>
        <dbReference type="SAM" id="Phobius"/>
    </source>
</evidence>
<name>A0A6P2BNZ8_9ACTN</name>
<feature type="transmembrane region" description="Helical" evidence="1">
    <location>
        <begin position="41"/>
        <end position="62"/>
    </location>
</feature>
<comment type="caution">
    <text evidence="2">The sequence shown here is derived from an EMBL/GenBank/DDBJ whole genome shotgun (WGS) entry which is preliminary data.</text>
</comment>